<keyword evidence="2" id="KW-1185">Reference proteome</keyword>
<accession>A0A1H8DV07</accession>
<gene>
    <name evidence="1" type="ORF">SAMN05660976_06816</name>
</gene>
<protein>
    <submittedName>
        <fullName evidence="1">Uncharacterized protein</fullName>
    </submittedName>
</protein>
<sequence>MTQDTRRVQTAVLGRPDSDHPISLPTDRREAVLYLSRYKNKRFFCGVLLGGCGWELMHKLYGDRVCHFAHHPDTKGLAPVCERRHFGADSADHLYIHRGLSSQLGGPARSQRFHGNDDAGPSFFAHTHA</sequence>
<name>A0A1H8DV07_9ACTN</name>
<dbReference type="EMBL" id="FOBF01000022">
    <property type="protein sequence ID" value="SEN11112.1"/>
    <property type="molecule type" value="Genomic_DNA"/>
</dbReference>
<dbReference type="AlphaFoldDB" id="A0A1H8DV07"/>
<reference evidence="1 2" key="1">
    <citation type="submission" date="2016-10" db="EMBL/GenBank/DDBJ databases">
        <authorList>
            <person name="de Groot N.N."/>
        </authorList>
    </citation>
    <scope>NUCLEOTIDE SEQUENCE [LARGE SCALE GENOMIC DNA]</scope>
    <source>
        <strain evidence="1 2">DSM 43357</strain>
    </source>
</reference>
<organism evidence="1 2">
    <name type="scientific">Nonomuraea pusilla</name>
    <dbReference type="NCBI Taxonomy" id="46177"/>
    <lineage>
        <taxon>Bacteria</taxon>
        <taxon>Bacillati</taxon>
        <taxon>Actinomycetota</taxon>
        <taxon>Actinomycetes</taxon>
        <taxon>Streptosporangiales</taxon>
        <taxon>Streptosporangiaceae</taxon>
        <taxon>Nonomuraea</taxon>
    </lineage>
</organism>
<evidence type="ECO:0000313" key="1">
    <source>
        <dbReference type="EMBL" id="SEN11112.1"/>
    </source>
</evidence>
<evidence type="ECO:0000313" key="2">
    <source>
        <dbReference type="Proteomes" id="UP000198953"/>
    </source>
</evidence>
<proteinExistence type="predicted"/>
<dbReference type="Proteomes" id="UP000198953">
    <property type="component" value="Unassembled WGS sequence"/>
</dbReference>